<evidence type="ECO:0000256" key="1">
    <source>
        <dbReference type="SAM" id="Phobius"/>
    </source>
</evidence>
<gene>
    <name evidence="2" type="ORF">C122C_1131</name>
</gene>
<proteinExistence type="predicted"/>
<organism evidence="2 3">
    <name type="scientific">Leuconostoc gasicomitatum</name>
    <dbReference type="NCBI Taxonomy" id="115778"/>
    <lineage>
        <taxon>Bacteria</taxon>
        <taxon>Bacillati</taxon>
        <taxon>Bacillota</taxon>
        <taxon>Bacilli</taxon>
        <taxon>Lactobacillales</taxon>
        <taxon>Lactobacillaceae</taxon>
        <taxon>Leuconostoc</taxon>
        <taxon>Leuconostoc gelidum group</taxon>
    </lineage>
</organism>
<accession>A0ABM9UZJ2</accession>
<feature type="transmembrane region" description="Helical" evidence="1">
    <location>
        <begin position="6"/>
        <end position="26"/>
    </location>
</feature>
<keyword evidence="3" id="KW-1185">Reference proteome</keyword>
<keyword evidence="1" id="KW-1133">Transmembrane helix</keyword>
<protein>
    <submittedName>
        <fullName evidence="2">Uncharacterized protein</fullName>
    </submittedName>
</protein>
<dbReference type="Proteomes" id="UP000199271">
    <property type="component" value="Unassembled WGS sequence"/>
</dbReference>
<keyword evidence="1" id="KW-0472">Membrane</keyword>
<evidence type="ECO:0000313" key="2">
    <source>
        <dbReference type="EMBL" id="CUW05138.1"/>
    </source>
</evidence>
<name>A0ABM9UZJ2_9LACO</name>
<evidence type="ECO:0000313" key="3">
    <source>
        <dbReference type="Proteomes" id="UP000199271"/>
    </source>
</evidence>
<reference evidence="2 3" key="1">
    <citation type="submission" date="2015-12" db="EMBL/GenBank/DDBJ databases">
        <authorList>
            <person name="Andreevskaya M."/>
        </authorList>
    </citation>
    <scope>NUCLEOTIDE SEQUENCE [LARGE SCALE GENOMIC DNA]</scope>
    <source>
        <strain evidence="2 3">C122c</strain>
    </source>
</reference>
<keyword evidence="1" id="KW-0812">Transmembrane</keyword>
<sequence>MFLVLAGFLFISAVILYILDMLFLSYTSIGKKRVDKYTEKL</sequence>
<dbReference type="EMBL" id="FBSY01000002">
    <property type="protein sequence ID" value="CUW05138.1"/>
    <property type="molecule type" value="Genomic_DNA"/>
</dbReference>
<comment type="caution">
    <text evidence="2">The sequence shown here is derived from an EMBL/GenBank/DDBJ whole genome shotgun (WGS) entry which is preliminary data.</text>
</comment>